<organism evidence="1 2">
    <name type="scientific">Kitasatospora griseola</name>
    <name type="common">Streptomyces griseolosporeus</name>
    <dbReference type="NCBI Taxonomy" id="2064"/>
    <lineage>
        <taxon>Bacteria</taxon>
        <taxon>Bacillati</taxon>
        <taxon>Actinomycetota</taxon>
        <taxon>Actinomycetes</taxon>
        <taxon>Kitasatosporales</taxon>
        <taxon>Streptomycetaceae</taxon>
        <taxon>Kitasatospora</taxon>
    </lineage>
</organism>
<dbReference type="Proteomes" id="UP000032066">
    <property type="component" value="Unassembled WGS sequence"/>
</dbReference>
<dbReference type="STRING" id="2064.TR51_06640"/>
<protein>
    <recommendedName>
        <fullName evidence="3">HK97 gp10 family phage protein</fullName>
    </recommendedName>
</protein>
<evidence type="ECO:0000313" key="1">
    <source>
        <dbReference type="EMBL" id="KIQ67056.1"/>
    </source>
</evidence>
<reference evidence="1 2" key="1">
    <citation type="submission" date="2015-02" db="EMBL/GenBank/DDBJ databases">
        <title>Draft genome sequence of Kitasatospora griseola MF730-N6, a bafilomycin, terpentecin and satosporin producer.</title>
        <authorList>
            <person name="Arens J.C."/>
            <person name="Haltli B."/>
            <person name="Kerr R.G."/>
        </authorList>
    </citation>
    <scope>NUCLEOTIDE SEQUENCE [LARGE SCALE GENOMIC DNA]</scope>
    <source>
        <strain evidence="1 2">MF730-N6</strain>
    </source>
</reference>
<evidence type="ECO:0008006" key="3">
    <source>
        <dbReference type="Google" id="ProtNLM"/>
    </source>
</evidence>
<dbReference type="EMBL" id="JXZB01000001">
    <property type="protein sequence ID" value="KIQ67056.1"/>
    <property type="molecule type" value="Genomic_DNA"/>
</dbReference>
<comment type="caution">
    <text evidence="1">The sequence shown here is derived from an EMBL/GenBank/DDBJ whole genome shotgun (WGS) entry which is preliminary data.</text>
</comment>
<dbReference type="PATRIC" id="fig|2064.6.peg.1460"/>
<evidence type="ECO:0000313" key="2">
    <source>
        <dbReference type="Proteomes" id="UP000032066"/>
    </source>
</evidence>
<name>A0A0D0P623_KITGR</name>
<keyword evidence="2" id="KW-1185">Reference proteome</keyword>
<dbReference type="AlphaFoldDB" id="A0A0D0P623"/>
<proteinExistence type="predicted"/>
<gene>
    <name evidence="1" type="ORF">TR51_06640</name>
</gene>
<sequence>MEVMVHTAGPVFNGTASPLVTRYTQAGVQELADWADGEVHRVLGQVLRHPTGYYESRVTVNRVSGDSIAITDGGVVYGPWLEGISSRNDATRFKGYGTFRRVKERVEKRADRTFAAIFARGGL</sequence>
<accession>A0A0D0P623</accession>